<sequence>MSQHKSINHLQNGETATIVGYGSDEIPIKIYEMGLLPGVTLTKKQQLPFNGPVYLRIEDNPNAIALRKSEADLILIESLVKA</sequence>
<dbReference type="GO" id="GO:0046914">
    <property type="term" value="F:transition metal ion binding"/>
    <property type="evidence" value="ECO:0007669"/>
    <property type="project" value="InterPro"/>
</dbReference>
<evidence type="ECO:0000259" key="2">
    <source>
        <dbReference type="SMART" id="SM00899"/>
    </source>
</evidence>
<dbReference type="Gene3D" id="2.30.30.90">
    <property type="match status" value="1"/>
</dbReference>
<dbReference type="InterPro" id="IPR038157">
    <property type="entry name" value="FeoA_core_dom"/>
</dbReference>
<evidence type="ECO:0000313" key="4">
    <source>
        <dbReference type="Proteomes" id="UP000198670"/>
    </source>
</evidence>
<dbReference type="SUPFAM" id="SSF50037">
    <property type="entry name" value="C-terminal domain of transcriptional repressors"/>
    <property type="match status" value="1"/>
</dbReference>
<dbReference type="OrthoDB" id="9811076at2"/>
<keyword evidence="4" id="KW-1185">Reference proteome</keyword>
<organism evidence="3 4">
    <name type="scientific">Parapedobacter indicus</name>
    <dbReference type="NCBI Taxonomy" id="1477437"/>
    <lineage>
        <taxon>Bacteria</taxon>
        <taxon>Pseudomonadati</taxon>
        <taxon>Bacteroidota</taxon>
        <taxon>Sphingobacteriia</taxon>
        <taxon>Sphingobacteriales</taxon>
        <taxon>Sphingobacteriaceae</taxon>
        <taxon>Parapedobacter</taxon>
    </lineage>
</organism>
<feature type="domain" description="Ferrous iron transporter FeoA-like" evidence="2">
    <location>
        <begin position="5"/>
        <end position="78"/>
    </location>
</feature>
<name>A0A1I3LIJ5_9SPHI</name>
<reference evidence="3 4" key="1">
    <citation type="submission" date="2016-10" db="EMBL/GenBank/DDBJ databases">
        <authorList>
            <person name="de Groot N.N."/>
        </authorList>
    </citation>
    <scope>NUCLEOTIDE SEQUENCE [LARGE SCALE GENOMIC DNA]</scope>
    <source>
        <strain evidence="3 4">RK1</strain>
    </source>
</reference>
<gene>
    <name evidence="3" type="ORF">SAMN05444682_10643</name>
</gene>
<evidence type="ECO:0000256" key="1">
    <source>
        <dbReference type="ARBA" id="ARBA00023004"/>
    </source>
</evidence>
<keyword evidence="1" id="KW-0408">Iron</keyword>
<dbReference type="Pfam" id="PF04023">
    <property type="entry name" value="FeoA"/>
    <property type="match status" value="1"/>
</dbReference>
<dbReference type="Proteomes" id="UP000198670">
    <property type="component" value="Unassembled WGS sequence"/>
</dbReference>
<dbReference type="InterPro" id="IPR007167">
    <property type="entry name" value="Fe-transptr_FeoA-like"/>
</dbReference>
<dbReference type="RefSeq" id="WP_090627383.1">
    <property type="nucleotide sequence ID" value="NZ_FOQO01000006.1"/>
</dbReference>
<evidence type="ECO:0000313" key="3">
    <source>
        <dbReference type="EMBL" id="SFI84578.1"/>
    </source>
</evidence>
<dbReference type="InterPro" id="IPR008988">
    <property type="entry name" value="Transcriptional_repressor_C"/>
</dbReference>
<dbReference type="AlphaFoldDB" id="A0A1I3LIJ5"/>
<dbReference type="EMBL" id="FOQO01000006">
    <property type="protein sequence ID" value="SFI84578.1"/>
    <property type="molecule type" value="Genomic_DNA"/>
</dbReference>
<dbReference type="STRING" id="1477437.SAMN05444682_10643"/>
<accession>A0A1I3LIJ5</accession>
<proteinExistence type="predicted"/>
<protein>
    <submittedName>
        <fullName evidence="3">Ferrous iron transport protein A</fullName>
    </submittedName>
</protein>
<dbReference type="SMART" id="SM00899">
    <property type="entry name" value="FeoA"/>
    <property type="match status" value="1"/>
</dbReference>